<dbReference type="InterPro" id="IPR004358">
    <property type="entry name" value="Sig_transdc_His_kin-like_C"/>
</dbReference>
<keyword evidence="8" id="KW-0902">Two-component regulatory system</keyword>
<feature type="domain" description="PAC" evidence="10">
    <location>
        <begin position="264"/>
        <end position="315"/>
    </location>
</feature>
<dbReference type="InterPro" id="IPR029016">
    <property type="entry name" value="GAF-like_dom_sf"/>
</dbReference>
<dbReference type="Pfam" id="PF01590">
    <property type="entry name" value="GAF"/>
    <property type="match status" value="1"/>
</dbReference>
<evidence type="ECO:0000256" key="5">
    <source>
        <dbReference type="ARBA" id="ARBA00022741"/>
    </source>
</evidence>
<dbReference type="InterPro" id="IPR036890">
    <property type="entry name" value="HATPase_C_sf"/>
</dbReference>
<dbReference type="Gene3D" id="3.30.450.20">
    <property type="entry name" value="PAS domain"/>
    <property type="match status" value="1"/>
</dbReference>
<dbReference type="Pfam" id="PF02518">
    <property type="entry name" value="HATPase_c"/>
    <property type="match status" value="1"/>
</dbReference>
<evidence type="ECO:0000256" key="8">
    <source>
        <dbReference type="ARBA" id="ARBA00023012"/>
    </source>
</evidence>
<dbReference type="EMBL" id="JBHUIK010000001">
    <property type="protein sequence ID" value="MFD2212584.1"/>
    <property type="molecule type" value="Genomic_DNA"/>
</dbReference>
<evidence type="ECO:0000256" key="6">
    <source>
        <dbReference type="ARBA" id="ARBA00022777"/>
    </source>
</evidence>
<accession>A0ABW5BUG9</accession>
<dbReference type="SMART" id="SM00387">
    <property type="entry name" value="HATPase_c"/>
    <property type="match status" value="1"/>
</dbReference>
<name>A0ABW5BUG9_9BACI</name>
<protein>
    <recommendedName>
        <fullName evidence="2">histidine kinase</fullName>
        <ecNumber evidence="2">2.7.13.3</ecNumber>
    </recommendedName>
</protein>
<dbReference type="Gene3D" id="3.30.450.40">
    <property type="match status" value="1"/>
</dbReference>
<evidence type="ECO:0000256" key="2">
    <source>
        <dbReference type="ARBA" id="ARBA00012438"/>
    </source>
</evidence>
<evidence type="ECO:0000256" key="3">
    <source>
        <dbReference type="ARBA" id="ARBA00022553"/>
    </source>
</evidence>
<dbReference type="GO" id="GO:0005524">
    <property type="term" value="F:ATP binding"/>
    <property type="evidence" value="ECO:0007669"/>
    <property type="project" value="UniProtKB-KW"/>
</dbReference>
<gene>
    <name evidence="11" type="ORF">ACFSKK_02525</name>
</gene>
<dbReference type="Proteomes" id="UP001597318">
    <property type="component" value="Unassembled WGS sequence"/>
</dbReference>
<evidence type="ECO:0000256" key="7">
    <source>
        <dbReference type="ARBA" id="ARBA00022840"/>
    </source>
</evidence>
<proteinExistence type="predicted"/>
<dbReference type="CDD" id="cd00082">
    <property type="entry name" value="HisKA"/>
    <property type="match status" value="1"/>
</dbReference>
<comment type="catalytic activity">
    <reaction evidence="1">
        <text>ATP + protein L-histidine = ADP + protein N-phospho-L-histidine.</text>
        <dbReference type="EC" id="2.7.13.3"/>
    </reaction>
</comment>
<evidence type="ECO:0000259" key="9">
    <source>
        <dbReference type="PROSITE" id="PS50109"/>
    </source>
</evidence>
<dbReference type="Gene3D" id="1.10.287.130">
    <property type="match status" value="1"/>
</dbReference>
<reference evidence="12" key="1">
    <citation type="journal article" date="2019" name="Int. J. Syst. Evol. Microbiol.">
        <title>The Global Catalogue of Microorganisms (GCM) 10K type strain sequencing project: providing services to taxonomists for standard genome sequencing and annotation.</title>
        <authorList>
            <consortium name="The Broad Institute Genomics Platform"/>
            <consortium name="The Broad Institute Genome Sequencing Center for Infectious Disease"/>
            <person name="Wu L."/>
            <person name="Ma J."/>
        </authorList>
    </citation>
    <scope>NUCLEOTIDE SEQUENCE [LARGE SCALE GENOMIC DNA]</scope>
    <source>
        <strain evidence="12">CGMCC 1.15474</strain>
    </source>
</reference>
<dbReference type="InterPro" id="IPR005467">
    <property type="entry name" value="His_kinase_dom"/>
</dbReference>
<keyword evidence="12" id="KW-1185">Reference proteome</keyword>
<keyword evidence="7 11" id="KW-0067">ATP-binding</keyword>
<keyword evidence="6" id="KW-0418">Kinase</keyword>
<dbReference type="SMART" id="SM00065">
    <property type="entry name" value="GAF"/>
    <property type="match status" value="1"/>
</dbReference>
<dbReference type="SUPFAM" id="SSF55874">
    <property type="entry name" value="ATPase domain of HSP90 chaperone/DNA topoisomerase II/histidine kinase"/>
    <property type="match status" value="1"/>
</dbReference>
<evidence type="ECO:0000313" key="11">
    <source>
        <dbReference type="EMBL" id="MFD2212584.1"/>
    </source>
</evidence>
<dbReference type="Pfam" id="PF00512">
    <property type="entry name" value="HisKA"/>
    <property type="match status" value="1"/>
</dbReference>
<dbReference type="EC" id="2.7.13.3" evidence="2"/>
<dbReference type="SUPFAM" id="SSF55781">
    <property type="entry name" value="GAF domain-like"/>
    <property type="match status" value="1"/>
</dbReference>
<keyword evidence="4" id="KW-0808">Transferase</keyword>
<keyword evidence="5" id="KW-0547">Nucleotide-binding</keyword>
<evidence type="ECO:0000256" key="4">
    <source>
        <dbReference type="ARBA" id="ARBA00022679"/>
    </source>
</evidence>
<dbReference type="InterPro" id="IPR003594">
    <property type="entry name" value="HATPase_dom"/>
</dbReference>
<dbReference type="PRINTS" id="PR00344">
    <property type="entry name" value="BCTRLSENSOR"/>
</dbReference>
<evidence type="ECO:0000313" key="12">
    <source>
        <dbReference type="Proteomes" id="UP001597318"/>
    </source>
</evidence>
<dbReference type="InterPro" id="IPR000700">
    <property type="entry name" value="PAS-assoc_C"/>
</dbReference>
<dbReference type="PANTHER" id="PTHR43065">
    <property type="entry name" value="SENSOR HISTIDINE KINASE"/>
    <property type="match status" value="1"/>
</dbReference>
<dbReference type="PROSITE" id="PS50109">
    <property type="entry name" value="HIS_KIN"/>
    <property type="match status" value="1"/>
</dbReference>
<organism evidence="11 12">
    <name type="scientific">Metabacillus endolithicus</name>
    <dbReference type="NCBI Taxonomy" id="1535204"/>
    <lineage>
        <taxon>Bacteria</taxon>
        <taxon>Bacillati</taxon>
        <taxon>Bacillota</taxon>
        <taxon>Bacilli</taxon>
        <taxon>Bacillales</taxon>
        <taxon>Bacillaceae</taxon>
        <taxon>Metabacillus</taxon>
    </lineage>
</organism>
<dbReference type="SUPFAM" id="SSF47384">
    <property type="entry name" value="Homodimeric domain of signal transducing histidine kinase"/>
    <property type="match status" value="1"/>
</dbReference>
<dbReference type="RefSeq" id="WP_247342160.1">
    <property type="nucleotide sequence ID" value="NZ_CP095550.1"/>
</dbReference>
<dbReference type="SMART" id="SM00388">
    <property type="entry name" value="HisKA"/>
    <property type="match status" value="1"/>
</dbReference>
<sequence length="549" mass="63149">MLEDKNEMIALLTGVESSKKSYYTELKKTVDMLQKKNMQLEIINEVMKSIKIDMTLEEILNNMVDKLKNIIQFDRLSFFLLQNVRLTLINVFPGNTFTIERGIDLPRDNSLYWMALTKRQVMFQQLEYPTWNFNELELLRNLKLTSILVVPIYSKNKEIGVICIGRCFLEHWHSDDIAFLEQLADHLAVSIENTQLYNEVLRSKQEWENTFKAVDDMIIIFDKHVNVIQMNDSVRHFLKTHHHKDNLLLEQHYKRLANKTFQTEKTSYKEIHFEDQSTFELYTYPVYNSKNIVYGVIACVKDVTEKRKMEVQLLHSGKLAAIGEMAAGVAHELNSPLTAILGNSQLLLRNVTDEDDSFTLLRDIKTCGVRCKDIIKSLLAFSRQEEYTFQSFHINDAVKQVLNLLKYQLEKNQITVITNLHEDLPMIEGSQQQIEQIIINLLLNAKDAVEVLVNDDKEIEIMTSLENQSVKVSVRDNGIGIEQERLSKIFHPFHTTKEAEKGTGLGLSVSIGIAKTHGGSIDVKSEVNKGSTFQLVLPLQPLTKTEVSV</sequence>
<evidence type="ECO:0000259" key="10">
    <source>
        <dbReference type="PROSITE" id="PS50113"/>
    </source>
</evidence>
<dbReference type="InterPro" id="IPR003018">
    <property type="entry name" value="GAF"/>
</dbReference>
<dbReference type="PROSITE" id="PS50113">
    <property type="entry name" value="PAC"/>
    <property type="match status" value="1"/>
</dbReference>
<dbReference type="Gene3D" id="3.30.565.10">
    <property type="entry name" value="Histidine kinase-like ATPase, C-terminal domain"/>
    <property type="match status" value="1"/>
</dbReference>
<dbReference type="InterPro" id="IPR003661">
    <property type="entry name" value="HisK_dim/P_dom"/>
</dbReference>
<evidence type="ECO:0000256" key="1">
    <source>
        <dbReference type="ARBA" id="ARBA00000085"/>
    </source>
</evidence>
<feature type="domain" description="Histidine kinase" evidence="9">
    <location>
        <begin position="328"/>
        <end position="541"/>
    </location>
</feature>
<keyword evidence="3" id="KW-0597">Phosphoprotein</keyword>
<dbReference type="PANTHER" id="PTHR43065:SF46">
    <property type="entry name" value="C4-DICARBOXYLATE TRANSPORT SENSOR PROTEIN DCTB"/>
    <property type="match status" value="1"/>
</dbReference>
<comment type="caution">
    <text evidence="11">The sequence shown here is derived from an EMBL/GenBank/DDBJ whole genome shotgun (WGS) entry which is preliminary data.</text>
</comment>
<dbReference type="InterPro" id="IPR036097">
    <property type="entry name" value="HisK_dim/P_sf"/>
</dbReference>